<dbReference type="AlphaFoldDB" id="U2E5Y0"/>
<reference evidence="3 4" key="1">
    <citation type="journal article" date="2011" name="J. Bacteriol.">
        <title>Genome sequence of Salinisphaera shabanensis, a gammaproteobacterium from the harsh, variable environment of the brine-seawater interface of the Shaban Deep in the Red Sea.</title>
        <authorList>
            <person name="Antunes A."/>
            <person name="Alam I."/>
            <person name="Bajic V.B."/>
            <person name="Stingl U."/>
        </authorList>
    </citation>
    <scope>NUCLEOTIDE SEQUENCE [LARGE SCALE GENOMIC DNA]</scope>
    <source>
        <strain evidence="3 4">E1L3A</strain>
    </source>
</reference>
<evidence type="ECO:0000256" key="1">
    <source>
        <dbReference type="SAM" id="Phobius"/>
    </source>
</evidence>
<keyword evidence="1" id="KW-0812">Transmembrane</keyword>
<dbReference type="eggNOG" id="COG3225">
    <property type="taxonomic scope" value="Bacteria"/>
</dbReference>
<keyword evidence="1" id="KW-1133">Transmembrane helix</keyword>
<sequence length="447" mass="48936">MRATHWLSLALIVIAALMAGAVSQRFSFSADWTAGNRNSLSSASEQVLDALDAGPIAFTAYIYPGPRRAEVSERLSRYTRASSRVNLEFVDPARDPQQVRALGIGDKGAVQIRYQGRSQTVTDFSEKSVTNALQKLSVAKDQWVVFLSGHGERSPADESNGGYSELAAALDAQGLTTRSLNIAEAAAIPDNAALVVIASPQRAMLPGEIRMIREYVARGGALLWADDPGPRYGLEPLASDLGLRWLSGTLIYPDFRELGTGHPAIAIIANYPDTPITESLTQIGVFPYAGALARLERSATNEWQAQTFLRSSTRSWLETGPLDGQQSLTFQPDQGDTRGPLDMGIALTRAVQTDAGEFAQRVAVVADSDFMTNGHLERLGNRPLALAIFQWLGFRDAQIAVDVAKAPDTRLELTPAQIRGFWWVYVLILPIALLGFGLMRWRRRRRR</sequence>
<protein>
    <submittedName>
        <fullName evidence="3">ABC transporter protein</fullName>
    </submittedName>
</protein>
<dbReference type="InterPro" id="IPR029062">
    <property type="entry name" value="Class_I_gatase-like"/>
</dbReference>
<feature type="domain" description="ABC-type uncharacterised transport system" evidence="2">
    <location>
        <begin position="144"/>
        <end position="387"/>
    </location>
</feature>
<dbReference type="EMBL" id="AFNV02000011">
    <property type="protein sequence ID" value="ERJ19186.1"/>
    <property type="molecule type" value="Genomic_DNA"/>
</dbReference>
<evidence type="ECO:0000313" key="3">
    <source>
        <dbReference type="EMBL" id="ERJ19186.1"/>
    </source>
</evidence>
<reference evidence="3 4" key="2">
    <citation type="journal article" date="2013" name="PLoS ONE">
        <title>INDIGO - INtegrated Data Warehouse of MIcrobial GenOmes with Examples from the Red Sea Extremophiles.</title>
        <authorList>
            <person name="Alam I."/>
            <person name="Antunes A."/>
            <person name="Kamau A.A."/>
            <person name="Ba Alawi W."/>
            <person name="Kalkatawi M."/>
            <person name="Stingl U."/>
            <person name="Bajic V.B."/>
        </authorList>
    </citation>
    <scope>NUCLEOTIDE SEQUENCE [LARGE SCALE GENOMIC DNA]</scope>
    <source>
        <strain evidence="3 4">E1L3A</strain>
    </source>
</reference>
<keyword evidence="1" id="KW-0472">Membrane</keyword>
<organism evidence="3 4">
    <name type="scientific">Salinisphaera shabanensis E1L3A</name>
    <dbReference type="NCBI Taxonomy" id="1033802"/>
    <lineage>
        <taxon>Bacteria</taxon>
        <taxon>Pseudomonadati</taxon>
        <taxon>Pseudomonadota</taxon>
        <taxon>Gammaproteobacteria</taxon>
        <taxon>Salinisphaerales</taxon>
        <taxon>Salinisphaeraceae</taxon>
        <taxon>Salinisphaera</taxon>
    </lineage>
</organism>
<proteinExistence type="predicted"/>
<name>U2E5Y0_9GAMM</name>
<evidence type="ECO:0000313" key="4">
    <source>
        <dbReference type="Proteomes" id="UP000006242"/>
    </source>
</evidence>
<dbReference type="STRING" id="1033802.SSPSH_001794"/>
<accession>U2E5Y0</accession>
<dbReference type="RefSeq" id="WP_006914774.1">
    <property type="nucleotide sequence ID" value="NZ_AFNV02000011.1"/>
</dbReference>
<dbReference type="Pfam" id="PF09822">
    <property type="entry name" value="ABC_transp_aux"/>
    <property type="match status" value="1"/>
</dbReference>
<dbReference type="SUPFAM" id="SSF52317">
    <property type="entry name" value="Class I glutamine amidotransferase-like"/>
    <property type="match status" value="1"/>
</dbReference>
<dbReference type="InterPro" id="IPR019196">
    <property type="entry name" value="ABC_transp_unknown"/>
</dbReference>
<keyword evidence="4" id="KW-1185">Reference proteome</keyword>
<comment type="caution">
    <text evidence="3">The sequence shown here is derived from an EMBL/GenBank/DDBJ whole genome shotgun (WGS) entry which is preliminary data.</text>
</comment>
<dbReference type="Proteomes" id="UP000006242">
    <property type="component" value="Unassembled WGS sequence"/>
</dbReference>
<evidence type="ECO:0000259" key="2">
    <source>
        <dbReference type="Pfam" id="PF09822"/>
    </source>
</evidence>
<gene>
    <name evidence="3" type="ORF">SSPSH_001794</name>
</gene>
<feature type="transmembrane region" description="Helical" evidence="1">
    <location>
        <begin position="420"/>
        <end position="439"/>
    </location>
</feature>
<dbReference type="OrthoDB" id="8530910at2"/>